<proteinExistence type="predicted"/>
<evidence type="ECO:0000259" key="2">
    <source>
        <dbReference type="Pfam" id="PF07331"/>
    </source>
</evidence>
<dbReference type="EMBL" id="WIBF01000002">
    <property type="protein sequence ID" value="MQQ07839.1"/>
    <property type="molecule type" value="Genomic_DNA"/>
</dbReference>
<feature type="transmembrane region" description="Helical" evidence="1">
    <location>
        <begin position="61"/>
        <end position="79"/>
    </location>
</feature>
<dbReference type="InterPro" id="IPR009936">
    <property type="entry name" value="DUF1468"/>
</dbReference>
<feature type="transmembrane region" description="Helical" evidence="1">
    <location>
        <begin position="22"/>
        <end position="41"/>
    </location>
</feature>
<keyword evidence="1" id="KW-0472">Membrane</keyword>
<evidence type="ECO:0000313" key="4">
    <source>
        <dbReference type="Proteomes" id="UP000444174"/>
    </source>
</evidence>
<name>A0A843YFG7_9RHOB</name>
<accession>A0A843YFG7</accession>
<evidence type="ECO:0000256" key="1">
    <source>
        <dbReference type="SAM" id="Phobius"/>
    </source>
</evidence>
<sequence>MMGISSNKIMQDTGHRAGVKDILIRLSGAGLLLALGLYFMIGGLNLGLGSPFRPGTGAFPFFSALLLMGLALGILWQDLQQDGLADRPDWISFLAIGAALSVFALVTERFGLLPAVFLTVLTASAPDRSLPWWGKAALGLFMAGLSYVLFIEALGLPFKAIRGI</sequence>
<gene>
    <name evidence="3" type="ORF">GFB49_05190</name>
</gene>
<organism evidence="3 4">
    <name type="scientific">Tritonibacter litoralis</name>
    <dbReference type="NCBI Taxonomy" id="2662264"/>
    <lineage>
        <taxon>Bacteria</taxon>
        <taxon>Pseudomonadati</taxon>
        <taxon>Pseudomonadota</taxon>
        <taxon>Alphaproteobacteria</taxon>
        <taxon>Rhodobacterales</taxon>
        <taxon>Paracoccaceae</taxon>
        <taxon>Tritonibacter</taxon>
    </lineage>
</organism>
<comment type="caution">
    <text evidence="3">The sequence shown here is derived from an EMBL/GenBank/DDBJ whole genome shotgun (WGS) entry which is preliminary data.</text>
</comment>
<dbReference type="Proteomes" id="UP000444174">
    <property type="component" value="Unassembled WGS sequence"/>
</dbReference>
<dbReference type="Pfam" id="PF07331">
    <property type="entry name" value="TctB"/>
    <property type="match status" value="1"/>
</dbReference>
<feature type="transmembrane region" description="Helical" evidence="1">
    <location>
        <begin position="132"/>
        <end position="156"/>
    </location>
</feature>
<keyword evidence="4" id="KW-1185">Reference proteome</keyword>
<keyword evidence="1" id="KW-1133">Transmembrane helix</keyword>
<evidence type="ECO:0000313" key="3">
    <source>
        <dbReference type="EMBL" id="MQQ07839.1"/>
    </source>
</evidence>
<feature type="domain" description="DUF1468" evidence="2">
    <location>
        <begin position="29"/>
        <end position="158"/>
    </location>
</feature>
<keyword evidence="1" id="KW-0812">Transmembrane</keyword>
<dbReference type="AlphaFoldDB" id="A0A843YFG7"/>
<reference evidence="3 4" key="1">
    <citation type="submission" date="2019-10" db="EMBL/GenBank/DDBJ databases">
        <title>Epibacterium sp. nov., isolated from seawater.</title>
        <authorList>
            <person name="Zhang X."/>
            <person name="Li N."/>
        </authorList>
    </citation>
    <scope>NUCLEOTIDE SEQUENCE [LARGE SCALE GENOMIC DNA]</scope>
    <source>
        <strain evidence="3 4">SM1979</strain>
    </source>
</reference>
<protein>
    <recommendedName>
        <fullName evidence="2">DUF1468 domain-containing protein</fullName>
    </recommendedName>
</protein>
<feature type="transmembrane region" description="Helical" evidence="1">
    <location>
        <begin position="91"/>
        <end position="112"/>
    </location>
</feature>